<dbReference type="PANTHER" id="PTHR34817:SF2">
    <property type="entry name" value="NUCLEOTIDYLTRANSFERASE"/>
    <property type="match status" value="1"/>
</dbReference>
<dbReference type="GO" id="GO:0016740">
    <property type="term" value="F:transferase activity"/>
    <property type="evidence" value="ECO:0007669"/>
    <property type="project" value="UniProtKB-KW"/>
</dbReference>
<gene>
    <name evidence="1" type="ORF">BcepSauron_377</name>
</gene>
<evidence type="ECO:0000313" key="1">
    <source>
        <dbReference type="EMBL" id="QBQ74757.1"/>
    </source>
</evidence>
<dbReference type="Proteomes" id="UP000301424">
    <property type="component" value="Segment"/>
</dbReference>
<reference evidence="1 2" key="1">
    <citation type="submission" date="2019-02" db="EMBL/GenBank/DDBJ databases">
        <title>Complete genome sequence of Burkholderia cenocepacia phage BcepSauron.</title>
        <authorList>
            <person name="Park K."/>
            <person name="Gonzalez C."/>
            <person name="Liu M."/>
            <person name="Gill J."/>
        </authorList>
    </citation>
    <scope>NUCLEOTIDE SEQUENCE [LARGE SCALE GENOMIC DNA]</scope>
</reference>
<accession>A0A482ML54</accession>
<proteinExistence type="predicted"/>
<sequence>MYETMDARIKDALDNVERTQGVKILMAVESGSRAWGFESPDSDYDVRFIYVRSFNEYLTVHERRDVLDCHTQGFKDCLKGTPMDHPDLDLVGWDVKKVLALMQKSNPQLLEWINSPVVYRGNHAAVDDLYVLAHKMLRARPVIQHYLHMAKGNYREYLRTPMVRYKKYLYVIRPLLAARWMLERVDPPPVSFAILNSATGDEDLQEPLNRLLEVKRRSGEADVHPADPKLNRWIEDAMRDVEDGLQYVPDGPGHELDLDFEFRTLLYQWADGNPADARPVR</sequence>
<keyword evidence="2" id="KW-1185">Reference proteome</keyword>
<dbReference type="EMBL" id="MK552141">
    <property type="protein sequence ID" value="QBQ74757.1"/>
    <property type="molecule type" value="Genomic_DNA"/>
</dbReference>
<organism evidence="1 2">
    <name type="scientific">Burkholderia phage BcepSauron</name>
    <dbReference type="NCBI Taxonomy" id="2530033"/>
    <lineage>
        <taxon>Viruses</taxon>
        <taxon>Duplodnaviria</taxon>
        <taxon>Heunggongvirae</taxon>
        <taxon>Uroviricota</taxon>
        <taxon>Caudoviricetes</taxon>
        <taxon>Sarumanvirus</taxon>
        <taxon>Sarumanvirus bcepsauron</taxon>
    </lineage>
</organism>
<dbReference type="InterPro" id="IPR018775">
    <property type="entry name" value="RlaP"/>
</dbReference>
<keyword evidence="1" id="KW-0808">Transferase</keyword>
<evidence type="ECO:0000313" key="2">
    <source>
        <dbReference type="Proteomes" id="UP000301424"/>
    </source>
</evidence>
<dbReference type="PANTHER" id="PTHR34817">
    <property type="entry name" value="NUCLEOTIDYLTRANSFERASE"/>
    <property type="match status" value="1"/>
</dbReference>
<protein>
    <submittedName>
        <fullName evidence="1">Nucleotidyltransferase protein</fullName>
    </submittedName>
</protein>
<name>A0A482ML54_9CAUD</name>
<dbReference type="Pfam" id="PF10127">
    <property type="entry name" value="RlaP"/>
    <property type="match status" value="1"/>
</dbReference>